<feature type="compositionally biased region" description="Basic and acidic residues" evidence="1">
    <location>
        <begin position="115"/>
        <end position="124"/>
    </location>
</feature>
<proteinExistence type="predicted"/>
<evidence type="ECO:0000313" key="2">
    <source>
        <dbReference type="EMBL" id="OLZ59476.1"/>
    </source>
</evidence>
<gene>
    <name evidence="2" type="ORF">AVW11_26260</name>
</gene>
<keyword evidence="3" id="KW-1185">Reference proteome</keyword>
<dbReference type="Proteomes" id="UP000187151">
    <property type="component" value="Unassembled WGS sequence"/>
</dbReference>
<accession>A0ABX3FW76</accession>
<reference evidence="2 3" key="1">
    <citation type="submission" date="2016-01" db="EMBL/GenBank/DDBJ databases">
        <title>Streptomyces amritsarensis strain MTCC 11845 genome sequencing and assembly.</title>
        <authorList>
            <person name="Sharma D."/>
            <person name="Nair G.R."/>
            <person name="Kaur G."/>
            <person name="Manhas R.K."/>
            <person name="Mayilraj S."/>
        </authorList>
    </citation>
    <scope>NUCLEOTIDE SEQUENCE [LARGE SCALE GENOMIC DNA]</scope>
    <source>
        <strain evidence="2 3">MTCC 11845</strain>
    </source>
</reference>
<sequence>MYCAADHPPALAAALRAADRRRMPPQQSRPGRGPATPPGPAREKQAPRSLDRAGGAPRLDGRPAGRGPTCGSSRTCDGPAAPRTGELLAETTRLHGDEAHRPLDGAAQPAPIREPPGRLPDRAEIGPGGGRLSSRAGIGATRSCDSGPAPRHRPG</sequence>
<dbReference type="EMBL" id="MQUR01000074">
    <property type="protein sequence ID" value="OLZ59476.1"/>
    <property type="molecule type" value="Genomic_DNA"/>
</dbReference>
<protein>
    <submittedName>
        <fullName evidence="2">Uncharacterized protein</fullName>
    </submittedName>
</protein>
<feature type="compositionally biased region" description="Basic and acidic residues" evidence="1">
    <location>
        <begin position="92"/>
        <end position="103"/>
    </location>
</feature>
<comment type="caution">
    <text evidence="2">The sequence shown here is derived from an EMBL/GenBank/DDBJ whole genome shotgun (WGS) entry which is preliminary data.</text>
</comment>
<feature type="compositionally biased region" description="Basic and acidic residues" evidence="1">
    <location>
        <begin position="41"/>
        <end position="51"/>
    </location>
</feature>
<name>A0ABX3FW76_9ACTN</name>
<evidence type="ECO:0000313" key="3">
    <source>
        <dbReference type="Proteomes" id="UP000187151"/>
    </source>
</evidence>
<organism evidence="2 3">
    <name type="scientific">Streptomyces amritsarensis</name>
    <dbReference type="NCBI Taxonomy" id="681158"/>
    <lineage>
        <taxon>Bacteria</taxon>
        <taxon>Bacillati</taxon>
        <taxon>Actinomycetota</taxon>
        <taxon>Actinomycetes</taxon>
        <taxon>Kitasatosporales</taxon>
        <taxon>Streptomycetaceae</taxon>
        <taxon>Streptomyces</taxon>
    </lineage>
</organism>
<feature type="region of interest" description="Disordered" evidence="1">
    <location>
        <begin position="14"/>
        <end position="155"/>
    </location>
</feature>
<evidence type="ECO:0000256" key="1">
    <source>
        <dbReference type="SAM" id="MobiDB-lite"/>
    </source>
</evidence>